<accession>A0A7W8CWE0</accession>
<keyword evidence="1" id="KW-0808">Transferase</keyword>
<gene>
    <name evidence="1" type="ORF">HNQ47_000585</name>
</gene>
<dbReference type="InterPro" id="IPR044668">
    <property type="entry name" value="PuuD-like"/>
</dbReference>
<keyword evidence="2" id="KW-1185">Reference proteome</keyword>
<evidence type="ECO:0000313" key="1">
    <source>
        <dbReference type="EMBL" id="MBB5182566.1"/>
    </source>
</evidence>
<dbReference type="Proteomes" id="UP000539953">
    <property type="component" value="Unassembled WGS sequence"/>
</dbReference>
<proteinExistence type="predicted"/>
<reference evidence="1 2" key="1">
    <citation type="submission" date="2020-08" db="EMBL/GenBank/DDBJ databases">
        <title>Genomic Encyclopedia of Type Strains, Phase IV (KMG-IV): sequencing the most valuable type-strain genomes for metagenomic binning, comparative biology and taxonomic classification.</title>
        <authorList>
            <person name="Goeker M."/>
        </authorList>
    </citation>
    <scope>NUCLEOTIDE SEQUENCE [LARGE SCALE GENOMIC DNA]</scope>
    <source>
        <strain evidence="1 2">DSM 25799</strain>
    </source>
</reference>
<dbReference type="InterPro" id="IPR011697">
    <property type="entry name" value="Peptidase_C26"/>
</dbReference>
<evidence type="ECO:0000313" key="2">
    <source>
        <dbReference type="Proteomes" id="UP000539953"/>
    </source>
</evidence>
<dbReference type="InterPro" id="IPR029062">
    <property type="entry name" value="Class_I_gatase-like"/>
</dbReference>
<sequence length="237" mass="26956">MKPIIGVLSLYDQERESIWMLPGYMAGITTAGGIALQVPLTITPADWQQIAGMFDGFLFTGGQDIDPFLYGQHKEGSGELCGQRDQTETMIYRYAAALDLPILGICRGIQWINVMEGGTLYQDLPKERPSAIDHHMHPPYDRTAHQVTVVPNSPLDRLWHAQKKGVNSYHHQGVYELADSLRAMAYAEDGLIEAVYHPEHSFLWGVQWHPEFSFQSDPDQLSIFRIFVQACRQRKRR</sequence>
<dbReference type="AlphaFoldDB" id="A0A7W8CWE0"/>
<protein>
    <submittedName>
        <fullName evidence="1">Putative glutamine amidotransferase</fullName>
    </submittedName>
</protein>
<dbReference type="Gene3D" id="3.40.50.880">
    <property type="match status" value="1"/>
</dbReference>
<dbReference type="RefSeq" id="WP_221247952.1">
    <property type="nucleotide sequence ID" value="NZ_JACHHK010000002.1"/>
</dbReference>
<dbReference type="GO" id="GO:0006598">
    <property type="term" value="P:polyamine catabolic process"/>
    <property type="evidence" value="ECO:0007669"/>
    <property type="project" value="TreeGrafter"/>
</dbReference>
<dbReference type="Pfam" id="PF07722">
    <property type="entry name" value="Peptidase_C26"/>
    <property type="match status" value="1"/>
</dbReference>
<dbReference type="GO" id="GO:0016740">
    <property type="term" value="F:transferase activity"/>
    <property type="evidence" value="ECO:0007669"/>
    <property type="project" value="UniProtKB-KW"/>
</dbReference>
<dbReference type="PANTHER" id="PTHR43235:SF1">
    <property type="entry name" value="GLUTAMINE AMIDOTRANSFERASE PB2B2.05-RELATED"/>
    <property type="match status" value="1"/>
</dbReference>
<organism evidence="1 2">
    <name type="scientific">Catenisphaera adipataccumulans</name>
    <dbReference type="NCBI Taxonomy" id="700500"/>
    <lineage>
        <taxon>Bacteria</taxon>
        <taxon>Bacillati</taxon>
        <taxon>Bacillota</taxon>
        <taxon>Erysipelotrichia</taxon>
        <taxon>Erysipelotrichales</taxon>
        <taxon>Erysipelotrichaceae</taxon>
        <taxon>Catenisphaera</taxon>
    </lineage>
</organism>
<keyword evidence="1" id="KW-0315">Glutamine amidotransferase</keyword>
<dbReference type="PROSITE" id="PS51273">
    <property type="entry name" value="GATASE_TYPE_1"/>
    <property type="match status" value="1"/>
</dbReference>
<dbReference type="PANTHER" id="PTHR43235">
    <property type="entry name" value="GLUTAMINE AMIDOTRANSFERASE PB2B2.05-RELATED"/>
    <property type="match status" value="1"/>
</dbReference>
<comment type="caution">
    <text evidence="1">The sequence shown here is derived from an EMBL/GenBank/DDBJ whole genome shotgun (WGS) entry which is preliminary data.</text>
</comment>
<dbReference type="GO" id="GO:0005829">
    <property type="term" value="C:cytosol"/>
    <property type="evidence" value="ECO:0007669"/>
    <property type="project" value="TreeGrafter"/>
</dbReference>
<dbReference type="CDD" id="cd01745">
    <property type="entry name" value="GATase1_2"/>
    <property type="match status" value="1"/>
</dbReference>
<name>A0A7W8CWE0_9FIRM</name>
<dbReference type="EMBL" id="JACHHK010000002">
    <property type="protein sequence ID" value="MBB5182566.1"/>
    <property type="molecule type" value="Genomic_DNA"/>
</dbReference>
<dbReference type="GO" id="GO:0033969">
    <property type="term" value="F:gamma-glutamyl-gamma-aminobutyrate hydrolase activity"/>
    <property type="evidence" value="ECO:0007669"/>
    <property type="project" value="TreeGrafter"/>
</dbReference>
<dbReference type="SUPFAM" id="SSF52317">
    <property type="entry name" value="Class I glutamine amidotransferase-like"/>
    <property type="match status" value="1"/>
</dbReference>